<name>A0A1X6MT80_9APHY</name>
<keyword evidence="1" id="KW-0479">Metal-binding</keyword>
<organism evidence="4 5">
    <name type="scientific">Postia placenta MAD-698-R-SB12</name>
    <dbReference type="NCBI Taxonomy" id="670580"/>
    <lineage>
        <taxon>Eukaryota</taxon>
        <taxon>Fungi</taxon>
        <taxon>Dikarya</taxon>
        <taxon>Basidiomycota</taxon>
        <taxon>Agaricomycotina</taxon>
        <taxon>Agaricomycetes</taxon>
        <taxon>Polyporales</taxon>
        <taxon>Adustoporiaceae</taxon>
        <taxon>Rhodonia</taxon>
    </lineage>
</organism>
<sequence length="628" mass="70677">MAQENDLANGEKSAGPSTFSLDNILDGDDENVDLPPLKDAPEGSADEETAEGAAAHGFCIECEDQPAQVLCETCGDEYCEVCFTAQHRKGTRKRHATRPLSGRNKRAKLQNGTATSAPATNVTKNGGAESMQVDEDSDEELENAVGNTPSAKASSAENESTVGEWFVDRSKFIPLRLSLRERKYLRLLEAALNVSEYTDKIDTLGFGLSKTKRIVHQIRELCAIMSGLVMSADYKQGQELFADRDFAANEEFFQQIFELGRRHKIMSPDKMRATYGKLMYLLQDSQSPEVKDMLNFTCVKPIETVYSILEECDALDLLRDDLVSVATKEIYAEGRSRREIQKDIKSKERAIEELAARHERRNLSQEQIRQCLYSIGDNHAFLRVNRDPCDKMIANLKKYFHPTDAKDSKSSLAIKSGKGGARLTHDHSKQYAYVIQSLTLWREVLHDMFHLWSLAEQDLLSENVPYRLRDTGQGLNRVQAAPKTARMMQVILNRAQRSVGSWVGSSVIHMGDHNVPNSLMFIDKYSQIYRILLPICNTLSQIPKLAENPALRSYIEDDFGSVESCCREILQDFFRHGFDGSGAGNYFDAGSCIDGRLTSAWNWCSSLEKKRFFPVFLLTGFIGFDGEW</sequence>
<gene>
    <name evidence="4" type="ORF">POSPLADRAFT_1075598</name>
</gene>
<dbReference type="Gene3D" id="4.10.640.40">
    <property type="entry name" value="Cytoplasmic polyadenylation element-binding protein, ZZ domain"/>
    <property type="match status" value="1"/>
</dbReference>
<evidence type="ECO:0000256" key="1">
    <source>
        <dbReference type="PROSITE-ProRule" id="PRU00024"/>
    </source>
</evidence>
<dbReference type="Proteomes" id="UP000194127">
    <property type="component" value="Unassembled WGS sequence"/>
</dbReference>
<feature type="compositionally biased region" description="Basic residues" evidence="2">
    <location>
        <begin position="90"/>
        <end position="108"/>
    </location>
</feature>
<dbReference type="EMBL" id="KZ110602">
    <property type="protein sequence ID" value="OSX59432.1"/>
    <property type="molecule type" value="Genomic_DNA"/>
</dbReference>
<protein>
    <recommendedName>
        <fullName evidence="3">B box-type domain-containing protein</fullName>
    </recommendedName>
</protein>
<feature type="region of interest" description="Disordered" evidence="2">
    <location>
        <begin position="1"/>
        <end position="49"/>
    </location>
</feature>
<dbReference type="RefSeq" id="XP_024336226.1">
    <property type="nucleotide sequence ID" value="XM_024482835.1"/>
</dbReference>
<dbReference type="OrthoDB" id="406045at2759"/>
<keyword evidence="5" id="KW-1185">Reference proteome</keyword>
<dbReference type="AlphaFoldDB" id="A0A1X6MT80"/>
<reference evidence="4 5" key="1">
    <citation type="submission" date="2017-04" db="EMBL/GenBank/DDBJ databases">
        <title>Genome Sequence of the Model Brown-Rot Fungus Postia placenta SB12.</title>
        <authorList>
            <consortium name="DOE Joint Genome Institute"/>
            <person name="Gaskell J."/>
            <person name="Kersten P."/>
            <person name="Larrondo L.F."/>
            <person name="Canessa P."/>
            <person name="Martinez D."/>
            <person name="Hibbett D."/>
            <person name="Schmoll M."/>
            <person name="Kubicek C.P."/>
            <person name="Martinez A.T."/>
            <person name="Yadav J."/>
            <person name="Master E."/>
            <person name="Magnuson J.K."/>
            <person name="James T."/>
            <person name="Yaver D."/>
            <person name="Berka R."/>
            <person name="Labutti K."/>
            <person name="Lipzen A."/>
            <person name="Aerts A."/>
            <person name="Barry K."/>
            <person name="Henrissat B."/>
            <person name="Blanchette R."/>
            <person name="Grigoriev I."/>
            <person name="Cullen D."/>
        </authorList>
    </citation>
    <scope>NUCLEOTIDE SEQUENCE [LARGE SCALE GENOMIC DNA]</scope>
    <source>
        <strain evidence="4 5">MAD-698-R-SB12</strain>
    </source>
</reference>
<feature type="compositionally biased region" description="Acidic residues" evidence="2">
    <location>
        <begin position="132"/>
        <end position="142"/>
    </location>
</feature>
<feature type="domain" description="B box-type" evidence="3">
    <location>
        <begin position="54"/>
        <end position="100"/>
    </location>
</feature>
<evidence type="ECO:0000313" key="4">
    <source>
        <dbReference type="EMBL" id="OSX59432.1"/>
    </source>
</evidence>
<dbReference type="InterPro" id="IPR018553">
    <property type="entry name" value="E2_Ub-conjug_enz"/>
</dbReference>
<dbReference type="PANTHER" id="PTHR31560:SF0">
    <property type="entry name" value="UPF0652 PROTEIN C22H10.08"/>
    <property type="match status" value="1"/>
</dbReference>
<feature type="compositionally biased region" description="Polar residues" evidence="2">
    <location>
        <begin position="145"/>
        <end position="157"/>
    </location>
</feature>
<evidence type="ECO:0000259" key="3">
    <source>
        <dbReference type="PROSITE" id="PS50119"/>
    </source>
</evidence>
<keyword evidence="1" id="KW-0862">Zinc</keyword>
<feature type="region of interest" description="Disordered" evidence="2">
    <location>
        <begin position="90"/>
        <end position="157"/>
    </location>
</feature>
<evidence type="ECO:0000313" key="5">
    <source>
        <dbReference type="Proteomes" id="UP000194127"/>
    </source>
</evidence>
<proteinExistence type="predicted"/>
<dbReference type="GeneID" id="36327784"/>
<evidence type="ECO:0000256" key="2">
    <source>
        <dbReference type="SAM" id="MobiDB-lite"/>
    </source>
</evidence>
<dbReference type="PROSITE" id="PS50119">
    <property type="entry name" value="ZF_BBOX"/>
    <property type="match status" value="1"/>
</dbReference>
<dbReference type="PANTHER" id="PTHR31560">
    <property type="entry name" value="UPF0652 PROTEIN C16A11.03C-RELATED"/>
    <property type="match status" value="1"/>
</dbReference>
<dbReference type="InterPro" id="IPR057668">
    <property type="entry name" value="E2_Ub-conjug_enz_C"/>
</dbReference>
<keyword evidence="1" id="KW-0863">Zinc-finger</keyword>
<dbReference type="CDD" id="cd20208">
    <property type="entry name" value="Bbox1_DUF2009"/>
    <property type="match status" value="1"/>
</dbReference>
<dbReference type="InterPro" id="IPR000315">
    <property type="entry name" value="Znf_B-box"/>
</dbReference>
<dbReference type="Pfam" id="PF09418">
    <property type="entry name" value="DUF2009"/>
    <property type="match status" value="1"/>
</dbReference>
<accession>A0A1X6MT80</accession>
<dbReference type="Pfam" id="PF22586">
    <property type="entry name" value="ANCHR-like_BBOX"/>
    <property type="match status" value="1"/>
</dbReference>
<dbReference type="GO" id="GO:0008270">
    <property type="term" value="F:zinc ion binding"/>
    <property type="evidence" value="ECO:0007669"/>
    <property type="project" value="UniProtKB-KW"/>
</dbReference>
<dbReference type="InterPro" id="IPR038446">
    <property type="entry name" value="CEBP_ZZ_sf"/>
</dbReference>
<feature type="compositionally biased region" description="Polar residues" evidence="2">
    <location>
        <begin position="110"/>
        <end position="124"/>
    </location>
</feature>